<proteinExistence type="inferred from homology"/>
<evidence type="ECO:0000256" key="5">
    <source>
        <dbReference type="ARBA" id="ARBA00023274"/>
    </source>
</evidence>
<comment type="subcellular location">
    <subcellularLocation>
        <location evidence="1">Mitochondrion</location>
    </subcellularLocation>
</comment>
<accession>G4TI54</accession>
<dbReference type="Proteomes" id="UP000007148">
    <property type="component" value="Unassembled WGS sequence"/>
</dbReference>
<dbReference type="EMBL" id="CAFZ01000102">
    <property type="protein sequence ID" value="CCA71003.1"/>
    <property type="molecule type" value="Genomic_DNA"/>
</dbReference>
<evidence type="ECO:0000313" key="10">
    <source>
        <dbReference type="Proteomes" id="UP000007148"/>
    </source>
</evidence>
<feature type="region of interest" description="Disordered" evidence="8">
    <location>
        <begin position="32"/>
        <end position="62"/>
    </location>
</feature>
<gene>
    <name evidence="9" type="ORF">PIIN_04936</name>
</gene>
<name>G4TI54_SERID</name>
<keyword evidence="10" id="KW-1185">Reference proteome</keyword>
<evidence type="ECO:0000256" key="6">
    <source>
        <dbReference type="ARBA" id="ARBA00035289"/>
    </source>
</evidence>
<evidence type="ECO:0000256" key="3">
    <source>
        <dbReference type="ARBA" id="ARBA00022980"/>
    </source>
</evidence>
<dbReference type="GO" id="GO:0005762">
    <property type="term" value="C:mitochondrial large ribosomal subunit"/>
    <property type="evidence" value="ECO:0007669"/>
    <property type="project" value="TreeGrafter"/>
</dbReference>
<evidence type="ECO:0000256" key="7">
    <source>
        <dbReference type="ARBA" id="ARBA00035399"/>
    </source>
</evidence>
<keyword evidence="3" id="KW-0689">Ribosomal protein</keyword>
<evidence type="ECO:0000256" key="4">
    <source>
        <dbReference type="ARBA" id="ARBA00023128"/>
    </source>
</evidence>
<dbReference type="GO" id="GO:0032543">
    <property type="term" value="P:mitochondrial translation"/>
    <property type="evidence" value="ECO:0007669"/>
    <property type="project" value="TreeGrafter"/>
</dbReference>
<dbReference type="Gene3D" id="6.10.330.20">
    <property type="match status" value="1"/>
</dbReference>
<dbReference type="HOGENOM" id="CLU_1066220_0_0_1"/>
<dbReference type="PANTHER" id="PTHR21183:SF18">
    <property type="entry name" value="LARGE RIBOSOMAL SUBUNIT PROTEIN UL29M"/>
    <property type="match status" value="1"/>
</dbReference>
<comment type="caution">
    <text evidence="9">The sequence shown here is derived from an EMBL/GenBank/DDBJ whole genome shotgun (WGS) entry which is preliminary data.</text>
</comment>
<evidence type="ECO:0000313" key="9">
    <source>
        <dbReference type="EMBL" id="CCA71003.1"/>
    </source>
</evidence>
<protein>
    <recommendedName>
        <fullName evidence="6">Large ribosomal subunit protein uL29m</fullName>
    </recommendedName>
    <alternativeName>
        <fullName evidence="7">54S ribosomal protein L4, mitochondrial</fullName>
    </alternativeName>
</protein>
<dbReference type="PANTHER" id="PTHR21183">
    <property type="entry name" value="RIBOSOMAL PROTEIN L47, MITOCHONDRIAL-RELATED"/>
    <property type="match status" value="1"/>
</dbReference>
<dbReference type="GO" id="GO:0003735">
    <property type="term" value="F:structural constituent of ribosome"/>
    <property type="evidence" value="ECO:0007669"/>
    <property type="project" value="InterPro"/>
</dbReference>
<dbReference type="OrthoDB" id="270763at2759"/>
<dbReference type="Pfam" id="PF06984">
    <property type="entry name" value="MRP-L47"/>
    <property type="match status" value="1"/>
</dbReference>
<comment type="similarity">
    <text evidence="2">Belongs to the universal ribosomal protein uL29 family.</text>
</comment>
<dbReference type="InterPro" id="IPR038340">
    <property type="entry name" value="MRP-L47_sf"/>
</dbReference>
<dbReference type="eggNOG" id="KOG3331">
    <property type="taxonomic scope" value="Eukaryota"/>
</dbReference>
<evidence type="ECO:0000256" key="8">
    <source>
        <dbReference type="SAM" id="MobiDB-lite"/>
    </source>
</evidence>
<organism evidence="9 10">
    <name type="scientific">Serendipita indica (strain DSM 11827)</name>
    <name type="common">Root endophyte fungus</name>
    <name type="synonym">Piriformospora indica</name>
    <dbReference type="NCBI Taxonomy" id="1109443"/>
    <lineage>
        <taxon>Eukaryota</taxon>
        <taxon>Fungi</taxon>
        <taxon>Dikarya</taxon>
        <taxon>Basidiomycota</taxon>
        <taxon>Agaricomycotina</taxon>
        <taxon>Agaricomycetes</taxon>
        <taxon>Sebacinales</taxon>
        <taxon>Serendipitaceae</taxon>
        <taxon>Serendipita</taxon>
    </lineage>
</organism>
<dbReference type="STRING" id="1109443.G4TI54"/>
<sequence>MFRLRPATRTTLYRQTRPVILPRRLLATHAEEGVSLSGRANRPEPADDSESSKVQTKPGALREHLGIDVNPNHGLYHFFRKVEDEDQLHGFKYVLFEGLNDLVHGGSRSWTTAELRRKSFRDLHIIWYMCRREINLLATQRAEVRRLHHLASYASTPISKRARMCRKTCARIKFVLNERRLAYLDADTRIQWKHRPGYKDPKKKPPTKLVRGPKMTKSDIYEKMKKLGAKQKLKHIHPELRKRPMLMLRWAGRRGAAKPITFESDIPGERDA</sequence>
<dbReference type="InParanoid" id="G4TI54"/>
<keyword evidence="5" id="KW-0687">Ribonucleoprotein</keyword>
<evidence type="ECO:0000256" key="2">
    <source>
        <dbReference type="ARBA" id="ARBA00009254"/>
    </source>
</evidence>
<keyword evidence="4" id="KW-0496">Mitochondrion</keyword>
<evidence type="ECO:0000256" key="1">
    <source>
        <dbReference type="ARBA" id="ARBA00004173"/>
    </source>
</evidence>
<dbReference type="AlphaFoldDB" id="G4TI54"/>
<dbReference type="InterPro" id="IPR010729">
    <property type="entry name" value="Ribosomal_uL29_mit"/>
</dbReference>
<reference evidence="9 10" key="1">
    <citation type="journal article" date="2011" name="PLoS Pathog.">
        <title>Endophytic Life Strategies Decoded by Genome and Transcriptome Analyses of the Mutualistic Root Symbiont Piriformospora indica.</title>
        <authorList>
            <person name="Zuccaro A."/>
            <person name="Lahrmann U."/>
            <person name="Guldener U."/>
            <person name="Langen G."/>
            <person name="Pfiffi S."/>
            <person name="Biedenkopf D."/>
            <person name="Wong P."/>
            <person name="Samans B."/>
            <person name="Grimm C."/>
            <person name="Basiewicz M."/>
            <person name="Murat C."/>
            <person name="Martin F."/>
            <person name="Kogel K.H."/>
        </authorList>
    </citation>
    <scope>NUCLEOTIDE SEQUENCE [LARGE SCALE GENOMIC DNA]</scope>
    <source>
        <strain evidence="9 10">DSM 11827</strain>
    </source>
</reference>